<dbReference type="CDD" id="cd06225">
    <property type="entry name" value="HAMP"/>
    <property type="match status" value="1"/>
</dbReference>
<evidence type="ECO:0000256" key="4">
    <source>
        <dbReference type="ARBA" id="ARBA00022553"/>
    </source>
</evidence>
<dbReference type="EMBL" id="PCDP01000002">
    <property type="protein sequence ID" value="PZM16452.1"/>
    <property type="molecule type" value="Genomic_DNA"/>
</dbReference>
<dbReference type="EC" id="2.7.13.3" evidence="3"/>
<dbReference type="SMART" id="SM00387">
    <property type="entry name" value="HATPase_c"/>
    <property type="match status" value="1"/>
</dbReference>
<evidence type="ECO:0000256" key="3">
    <source>
        <dbReference type="ARBA" id="ARBA00012438"/>
    </source>
</evidence>
<sequence>MRKLFWRIFAIVWLTMAISIALLFAISSVFGLLPPVQELRDQRTSLAIETATRLLATNGVDATQQFLSAVAQTPSPVHLNLTAIGGPMECSIKAIGKFERHVVNAGHCFQLSAEATEMDFLSRNLPKLVPWTSAMFAAAFAAYWLAQYLTRPVEQLKRGLRALAQGQFDVRIGNKIDRKRDEIAALAHDFDVTAARLQEFQDVQQGLFHDISHELRSPLSRLQAAIGLLKKNPSRLDAMTERLEREIARMDDLVGEVLTLARLTATETPPLEQQTLDLVDLLREIVDDCAFEGAARNVCVVYNGAESFVTSLNGELIYRAIENVVRNAVKYSPSNARVIVNTEREYEAFVITVADQGPGIPKDILDVIFQPFRRGSILSTGVVGFGLGLAITKHAFARHGGQVQAELPSEGGLLMRMSLPA</sequence>
<dbReference type="Gene3D" id="3.30.565.10">
    <property type="entry name" value="Histidine kinase-like ATPase, C-terminal domain"/>
    <property type="match status" value="1"/>
</dbReference>
<dbReference type="GO" id="GO:0000155">
    <property type="term" value="F:phosphorelay sensor kinase activity"/>
    <property type="evidence" value="ECO:0007669"/>
    <property type="project" value="InterPro"/>
</dbReference>
<keyword evidence="9" id="KW-0902">Two-component regulatory system</keyword>
<evidence type="ECO:0000256" key="11">
    <source>
        <dbReference type="SAM" id="Phobius"/>
    </source>
</evidence>
<evidence type="ECO:0000256" key="6">
    <source>
        <dbReference type="ARBA" id="ARBA00022692"/>
    </source>
</evidence>
<dbReference type="Pfam" id="PF00512">
    <property type="entry name" value="HisKA"/>
    <property type="match status" value="1"/>
</dbReference>
<dbReference type="InterPro" id="IPR036097">
    <property type="entry name" value="HisK_dim/P_sf"/>
</dbReference>
<dbReference type="PROSITE" id="PS50885">
    <property type="entry name" value="HAMP"/>
    <property type="match status" value="1"/>
</dbReference>
<protein>
    <recommendedName>
        <fullName evidence="3">histidine kinase</fullName>
        <ecNumber evidence="3">2.7.13.3</ecNumber>
    </recommendedName>
</protein>
<keyword evidence="10 11" id="KW-0472">Membrane</keyword>
<keyword evidence="15" id="KW-1185">Reference proteome</keyword>
<comment type="catalytic activity">
    <reaction evidence="1">
        <text>ATP + protein L-histidine = ADP + protein N-phospho-L-histidine.</text>
        <dbReference type="EC" id="2.7.13.3"/>
    </reaction>
</comment>
<name>A0A2W4CVU7_9HYPH</name>
<keyword evidence="8 11" id="KW-1133">Transmembrane helix</keyword>
<dbReference type="PRINTS" id="PR00344">
    <property type="entry name" value="BCTRLSENSOR"/>
</dbReference>
<evidence type="ECO:0000259" key="12">
    <source>
        <dbReference type="PROSITE" id="PS50109"/>
    </source>
</evidence>
<dbReference type="PANTHER" id="PTHR45436:SF15">
    <property type="entry name" value="SENSOR HISTIDINE KINASE CUSS"/>
    <property type="match status" value="1"/>
</dbReference>
<dbReference type="InterPro" id="IPR004358">
    <property type="entry name" value="Sig_transdc_His_kin-like_C"/>
</dbReference>
<dbReference type="Proteomes" id="UP000248925">
    <property type="component" value="Unassembled WGS sequence"/>
</dbReference>
<evidence type="ECO:0000256" key="8">
    <source>
        <dbReference type="ARBA" id="ARBA00022989"/>
    </source>
</evidence>
<reference evidence="14 15" key="1">
    <citation type="journal article" date="2018" name="Sci. Rep.">
        <title>Rhizobium tumorigenes sp. nov., a novel plant tumorigenic bacterium isolated from cane gall tumors on thornless blackberry.</title>
        <authorList>
            <person name="Kuzmanovi N."/>
            <person name="Smalla K."/>
            <person name="Gronow S."/>
            <person name="PuBawska J."/>
        </authorList>
    </citation>
    <scope>NUCLEOTIDE SEQUENCE [LARGE SCALE GENOMIC DNA]</scope>
    <source>
        <strain evidence="14 15">CCBAU 85046</strain>
    </source>
</reference>
<gene>
    <name evidence="14" type="ORF">CPY51_03705</name>
</gene>
<dbReference type="InterPro" id="IPR003594">
    <property type="entry name" value="HATPase_dom"/>
</dbReference>
<organism evidence="14 15">
    <name type="scientific">Rhizobium tubonense</name>
    <dbReference type="NCBI Taxonomy" id="484088"/>
    <lineage>
        <taxon>Bacteria</taxon>
        <taxon>Pseudomonadati</taxon>
        <taxon>Pseudomonadota</taxon>
        <taxon>Alphaproteobacteria</taxon>
        <taxon>Hyphomicrobiales</taxon>
        <taxon>Rhizobiaceae</taxon>
        <taxon>Rhizobium/Agrobacterium group</taxon>
        <taxon>Rhizobium</taxon>
    </lineage>
</organism>
<dbReference type="PANTHER" id="PTHR45436">
    <property type="entry name" value="SENSOR HISTIDINE KINASE YKOH"/>
    <property type="match status" value="1"/>
</dbReference>
<keyword evidence="4" id="KW-0597">Phosphoprotein</keyword>
<dbReference type="InterPro" id="IPR005467">
    <property type="entry name" value="His_kinase_dom"/>
</dbReference>
<feature type="transmembrane region" description="Helical" evidence="11">
    <location>
        <begin position="6"/>
        <end position="33"/>
    </location>
</feature>
<dbReference type="SUPFAM" id="SSF47384">
    <property type="entry name" value="Homodimeric domain of signal transducing histidine kinase"/>
    <property type="match status" value="1"/>
</dbReference>
<evidence type="ECO:0000313" key="15">
    <source>
        <dbReference type="Proteomes" id="UP000248925"/>
    </source>
</evidence>
<dbReference type="SUPFAM" id="SSF55874">
    <property type="entry name" value="ATPase domain of HSP90 chaperone/DNA topoisomerase II/histidine kinase"/>
    <property type="match status" value="1"/>
</dbReference>
<dbReference type="Gene3D" id="1.10.287.130">
    <property type="match status" value="1"/>
</dbReference>
<evidence type="ECO:0000256" key="7">
    <source>
        <dbReference type="ARBA" id="ARBA00022777"/>
    </source>
</evidence>
<evidence type="ECO:0000259" key="13">
    <source>
        <dbReference type="PROSITE" id="PS50885"/>
    </source>
</evidence>
<keyword evidence="6 11" id="KW-0812">Transmembrane</keyword>
<dbReference type="AlphaFoldDB" id="A0A2W4CVU7"/>
<dbReference type="Pfam" id="PF00672">
    <property type="entry name" value="HAMP"/>
    <property type="match status" value="1"/>
</dbReference>
<comment type="subcellular location">
    <subcellularLocation>
        <location evidence="2">Membrane</location>
        <topology evidence="2">Multi-pass membrane protein</topology>
    </subcellularLocation>
</comment>
<dbReference type="Gene3D" id="1.10.8.500">
    <property type="entry name" value="HAMP domain in histidine kinase"/>
    <property type="match status" value="1"/>
</dbReference>
<proteinExistence type="predicted"/>
<comment type="caution">
    <text evidence="14">The sequence shown here is derived from an EMBL/GenBank/DDBJ whole genome shotgun (WGS) entry which is preliminary data.</text>
</comment>
<evidence type="ECO:0000256" key="10">
    <source>
        <dbReference type="ARBA" id="ARBA00023136"/>
    </source>
</evidence>
<evidence type="ECO:0000256" key="2">
    <source>
        <dbReference type="ARBA" id="ARBA00004141"/>
    </source>
</evidence>
<dbReference type="InterPro" id="IPR050428">
    <property type="entry name" value="TCS_sensor_his_kinase"/>
</dbReference>
<feature type="domain" description="HAMP" evidence="13">
    <location>
        <begin position="147"/>
        <end position="202"/>
    </location>
</feature>
<feature type="domain" description="Histidine kinase" evidence="12">
    <location>
        <begin position="210"/>
        <end position="421"/>
    </location>
</feature>
<dbReference type="PROSITE" id="PS50109">
    <property type="entry name" value="HIS_KIN"/>
    <property type="match status" value="1"/>
</dbReference>
<keyword evidence="7 14" id="KW-0418">Kinase</keyword>
<dbReference type="OrthoDB" id="9815202at2"/>
<dbReference type="SMART" id="SM00388">
    <property type="entry name" value="HisKA"/>
    <property type="match status" value="1"/>
</dbReference>
<dbReference type="CDD" id="cd00082">
    <property type="entry name" value="HisKA"/>
    <property type="match status" value="1"/>
</dbReference>
<dbReference type="InterPro" id="IPR003661">
    <property type="entry name" value="HisK_dim/P_dom"/>
</dbReference>
<dbReference type="Pfam" id="PF02518">
    <property type="entry name" value="HATPase_c"/>
    <property type="match status" value="1"/>
</dbReference>
<accession>A0A2W4CVU7</accession>
<evidence type="ECO:0000256" key="9">
    <source>
        <dbReference type="ARBA" id="ARBA00023012"/>
    </source>
</evidence>
<dbReference type="SMART" id="SM00304">
    <property type="entry name" value="HAMP"/>
    <property type="match status" value="1"/>
</dbReference>
<dbReference type="InterPro" id="IPR003660">
    <property type="entry name" value="HAMP_dom"/>
</dbReference>
<evidence type="ECO:0000256" key="5">
    <source>
        <dbReference type="ARBA" id="ARBA00022679"/>
    </source>
</evidence>
<keyword evidence="5" id="KW-0808">Transferase</keyword>
<dbReference type="GO" id="GO:0005886">
    <property type="term" value="C:plasma membrane"/>
    <property type="evidence" value="ECO:0007669"/>
    <property type="project" value="TreeGrafter"/>
</dbReference>
<feature type="transmembrane region" description="Helical" evidence="11">
    <location>
        <begin position="128"/>
        <end position="146"/>
    </location>
</feature>
<evidence type="ECO:0000313" key="14">
    <source>
        <dbReference type="EMBL" id="PZM16452.1"/>
    </source>
</evidence>
<dbReference type="InterPro" id="IPR036890">
    <property type="entry name" value="HATPase_C_sf"/>
</dbReference>
<evidence type="ECO:0000256" key="1">
    <source>
        <dbReference type="ARBA" id="ARBA00000085"/>
    </source>
</evidence>
<dbReference type="SUPFAM" id="SSF158472">
    <property type="entry name" value="HAMP domain-like"/>
    <property type="match status" value="1"/>
</dbReference>